<evidence type="ECO:0000256" key="4">
    <source>
        <dbReference type="ARBA" id="ARBA00022833"/>
    </source>
</evidence>
<keyword evidence="5" id="KW-0560">Oxidoreductase</keyword>
<proteinExistence type="inferred from homology"/>
<dbReference type="GO" id="GO:0005737">
    <property type="term" value="C:cytoplasm"/>
    <property type="evidence" value="ECO:0007669"/>
    <property type="project" value="TreeGrafter"/>
</dbReference>
<dbReference type="SMART" id="SM00829">
    <property type="entry name" value="PKS_ER"/>
    <property type="match status" value="1"/>
</dbReference>
<name>A0AAI8VUP1_9PEZI</name>
<accession>A0AAI8VUP1</accession>
<dbReference type="EMBL" id="CAUWAG010000018">
    <property type="protein sequence ID" value="CAJ2511408.1"/>
    <property type="molecule type" value="Genomic_DNA"/>
</dbReference>
<dbReference type="InterPro" id="IPR020843">
    <property type="entry name" value="ER"/>
</dbReference>
<dbReference type="GO" id="GO:0004022">
    <property type="term" value="F:alcohol dehydrogenase (NAD+) activity"/>
    <property type="evidence" value="ECO:0007669"/>
    <property type="project" value="TreeGrafter"/>
</dbReference>
<evidence type="ECO:0000256" key="1">
    <source>
        <dbReference type="ARBA" id="ARBA00001947"/>
    </source>
</evidence>
<comment type="cofactor">
    <cofactor evidence="1">
        <name>Zn(2+)</name>
        <dbReference type="ChEBI" id="CHEBI:29105"/>
    </cofactor>
</comment>
<dbReference type="Pfam" id="PF00107">
    <property type="entry name" value="ADH_zinc_N"/>
    <property type="match status" value="1"/>
</dbReference>
<organism evidence="8 9">
    <name type="scientific">Anthostomella pinea</name>
    <dbReference type="NCBI Taxonomy" id="933095"/>
    <lineage>
        <taxon>Eukaryota</taxon>
        <taxon>Fungi</taxon>
        <taxon>Dikarya</taxon>
        <taxon>Ascomycota</taxon>
        <taxon>Pezizomycotina</taxon>
        <taxon>Sordariomycetes</taxon>
        <taxon>Xylariomycetidae</taxon>
        <taxon>Xylariales</taxon>
        <taxon>Xylariaceae</taxon>
        <taxon>Anthostomella</taxon>
    </lineage>
</organism>
<dbReference type="AlphaFoldDB" id="A0AAI8VUP1"/>
<dbReference type="Proteomes" id="UP001295740">
    <property type="component" value="Unassembled WGS sequence"/>
</dbReference>
<dbReference type="Pfam" id="PF08240">
    <property type="entry name" value="ADH_N"/>
    <property type="match status" value="1"/>
</dbReference>
<protein>
    <submittedName>
        <fullName evidence="8">Uu.00g070330.m01.CDS01</fullName>
    </submittedName>
</protein>
<gene>
    <name evidence="8" type="ORF">KHLLAP_LOCUS11876</name>
</gene>
<keyword evidence="9" id="KW-1185">Reference proteome</keyword>
<sequence length="368" mass="38152">MAAPTIPKEMKALQLTALNTPYELRTVPVPQLVNPYDLLVKVAVASHCHTDTMVASGVFRSALPITGSHEGAGTVVAAGSSVTTFAVGDRVMCGLPLHPCGSCADCVGPNENERQYCVHVAGHVGVHVDGCFAEYVRVDARSTTPLPDAVSLLSAAPVACAGRTIWRGVLQTALVPGEWVAIVGSGGGLGHLGVQFAKARGLQVVGIDARDEGLELSRTYGADAVVDARKGKADVVGAVQAVTGGRGADATIVISDADSAAALGAAVTKMHGTMVQIAQPTTVDIPFEELVFRDIRIRGSLLCSPEESRGMLEAVANHGVVVKTNPFQGLEKIGELVELVKGGKIQGKAVIVVDPAQIEEDKKLGAKY</sequence>
<evidence type="ECO:0000259" key="7">
    <source>
        <dbReference type="SMART" id="SM00829"/>
    </source>
</evidence>
<reference evidence="8" key="1">
    <citation type="submission" date="2023-10" db="EMBL/GenBank/DDBJ databases">
        <authorList>
            <person name="Hackl T."/>
        </authorList>
    </citation>
    <scope>NUCLEOTIDE SEQUENCE</scope>
</reference>
<keyword evidence="6" id="KW-0520">NAD</keyword>
<dbReference type="InterPro" id="IPR036291">
    <property type="entry name" value="NAD(P)-bd_dom_sf"/>
</dbReference>
<evidence type="ECO:0000313" key="8">
    <source>
        <dbReference type="EMBL" id="CAJ2511408.1"/>
    </source>
</evidence>
<dbReference type="SUPFAM" id="SSF51735">
    <property type="entry name" value="NAD(P)-binding Rossmann-fold domains"/>
    <property type="match status" value="1"/>
</dbReference>
<evidence type="ECO:0000256" key="3">
    <source>
        <dbReference type="ARBA" id="ARBA00022723"/>
    </source>
</evidence>
<dbReference type="Gene3D" id="3.40.50.720">
    <property type="entry name" value="NAD(P)-binding Rossmann-like Domain"/>
    <property type="match status" value="1"/>
</dbReference>
<keyword evidence="4" id="KW-0862">Zinc</keyword>
<dbReference type="Gene3D" id="3.90.180.10">
    <property type="entry name" value="Medium-chain alcohol dehydrogenases, catalytic domain"/>
    <property type="match status" value="1"/>
</dbReference>
<evidence type="ECO:0000256" key="6">
    <source>
        <dbReference type="ARBA" id="ARBA00023027"/>
    </source>
</evidence>
<dbReference type="SUPFAM" id="SSF50129">
    <property type="entry name" value="GroES-like"/>
    <property type="match status" value="1"/>
</dbReference>
<evidence type="ECO:0000256" key="2">
    <source>
        <dbReference type="ARBA" id="ARBA00008072"/>
    </source>
</evidence>
<comment type="caution">
    <text evidence="8">The sequence shown here is derived from an EMBL/GenBank/DDBJ whole genome shotgun (WGS) entry which is preliminary data.</text>
</comment>
<dbReference type="InterPro" id="IPR011032">
    <property type="entry name" value="GroES-like_sf"/>
</dbReference>
<dbReference type="InterPro" id="IPR013149">
    <property type="entry name" value="ADH-like_C"/>
</dbReference>
<dbReference type="FunFam" id="3.40.50.720:FF:000039">
    <property type="entry name" value="Alcohol dehydrogenase AdhP"/>
    <property type="match status" value="1"/>
</dbReference>
<dbReference type="PANTHER" id="PTHR42940">
    <property type="entry name" value="ALCOHOL DEHYDROGENASE 1-RELATED"/>
    <property type="match status" value="1"/>
</dbReference>
<evidence type="ECO:0000313" key="9">
    <source>
        <dbReference type="Proteomes" id="UP001295740"/>
    </source>
</evidence>
<dbReference type="InterPro" id="IPR013154">
    <property type="entry name" value="ADH-like_N"/>
</dbReference>
<keyword evidence="3" id="KW-0479">Metal-binding</keyword>
<comment type="similarity">
    <text evidence="2">Belongs to the zinc-containing alcohol dehydrogenase family.</text>
</comment>
<dbReference type="PANTHER" id="PTHR42940:SF8">
    <property type="entry name" value="VACUOLAR PROTEIN SORTING-ASSOCIATED PROTEIN 11"/>
    <property type="match status" value="1"/>
</dbReference>
<evidence type="ECO:0000256" key="5">
    <source>
        <dbReference type="ARBA" id="ARBA00023002"/>
    </source>
</evidence>
<feature type="domain" description="Enoyl reductase (ER)" evidence="7">
    <location>
        <begin position="16"/>
        <end position="351"/>
    </location>
</feature>
<dbReference type="GO" id="GO:0046872">
    <property type="term" value="F:metal ion binding"/>
    <property type="evidence" value="ECO:0007669"/>
    <property type="project" value="UniProtKB-KW"/>
</dbReference>